<evidence type="ECO:0000256" key="1">
    <source>
        <dbReference type="SAM" id="Phobius"/>
    </source>
</evidence>
<comment type="caution">
    <text evidence="2">The sequence shown here is derived from an EMBL/GenBank/DDBJ whole genome shotgun (WGS) entry which is preliminary data.</text>
</comment>
<organism evidence="2 3">
    <name type="scientific">Sinosporangium siamense</name>
    <dbReference type="NCBI Taxonomy" id="1367973"/>
    <lineage>
        <taxon>Bacteria</taxon>
        <taxon>Bacillati</taxon>
        <taxon>Actinomycetota</taxon>
        <taxon>Actinomycetes</taxon>
        <taxon>Streptosporangiales</taxon>
        <taxon>Streptosporangiaceae</taxon>
        <taxon>Sinosporangium</taxon>
    </lineage>
</organism>
<dbReference type="InterPro" id="IPR015943">
    <property type="entry name" value="WD40/YVTN_repeat-like_dom_sf"/>
</dbReference>
<feature type="transmembrane region" description="Helical" evidence="1">
    <location>
        <begin position="43"/>
        <end position="68"/>
    </location>
</feature>
<proteinExistence type="predicted"/>
<keyword evidence="1" id="KW-0472">Membrane</keyword>
<dbReference type="AlphaFoldDB" id="A0A919V6N6"/>
<dbReference type="EMBL" id="BOOW01000028">
    <property type="protein sequence ID" value="GII94260.1"/>
    <property type="molecule type" value="Genomic_DNA"/>
</dbReference>
<dbReference type="Proteomes" id="UP000606172">
    <property type="component" value="Unassembled WGS sequence"/>
</dbReference>
<evidence type="ECO:0008006" key="4">
    <source>
        <dbReference type="Google" id="ProtNLM"/>
    </source>
</evidence>
<keyword evidence="1" id="KW-1133">Transmembrane helix</keyword>
<evidence type="ECO:0000313" key="2">
    <source>
        <dbReference type="EMBL" id="GII94260.1"/>
    </source>
</evidence>
<evidence type="ECO:0000313" key="3">
    <source>
        <dbReference type="Proteomes" id="UP000606172"/>
    </source>
</evidence>
<dbReference type="Gene3D" id="2.130.10.10">
    <property type="entry name" value="YVTN repeat-like/Quinoprotein amine dehydrogenase"/>
    <property type="match status" value="1"/>
</dbReference>
<protein>
    <recommendedName>
        <fullName evidence="4">WD40 repeat domain-containing protein</fullName>
    </recommendedName>
</protein>
<dbReference type="SUPFAM" id="SSF82171">
    <property type="entry name" value="DPP6 N-terminal domain-like"/>
    <property type="match status" value="1"/>
</dbReference>
<sequence length="392" mass="41918">MSPRIEDRLRDAFAVGAELVRAETLRPAEESVRAKVIAPRRGFVLAIPLAAALGVAVIGAVVVTVAGIHAPAPAGPAAKTLSGPRFLLAAHNDGVTVRDAQTGKITGRVELPRTPEGIRREPGGYLLAGTGEGTTFYVAQSVTSRQTQVSITWFHRVRVDERGRVAELARDVIPAVTGTTASSLAVTGDGTQLAYSLDGKVCGKDKTLRFCPGAQLTVVDLPAGTRRTWTTNAAEQIRNLSWAADRRVLGFVVKSEARVLDTAAAGTTLAGSRVVAPGQEAKTSAISPDGRSMLIGRTHLSDGRQPHRYTIDEYSVTDGRKIRTLLSADRHGKTIAWWNLIRYDATGRHLLVVGNFYPLSRLDDGRVTPLLYHGPSDPHLSNSPPPAIEAAW</sequence>
<accession>A0A919V6N6</accession>
<gene>
    <name evidence="2" type="ORF">Ssi02_44910</name>
</gene>
<dbReference type="RefSeq" id="WP_204028506.1">
    <property type="nucleotide sequence ID" value="NZ_BOOW01000028.1"/>
</dbReference>
<name>A0A919V6N6_9ACTN</name>
<reference evidence="2" key="1">
    <citation type="submission" date="2021-01" db="EMBL/GenBank/DDBJ databases">
        <title>Whole genome shotgun sequence of Sinosporangium siamense NBRC 109515.</title>
        <authorList>
            <person name="Komaki H."/>
            <person name="Tamura T."/>
        </authorList>
    </citation>
    <scope>NUCLEOTIDE SEQUENCE</scope>
    <source>
        <strain evidence="2">NBRC 109515</strain>
    </source>
</reference>
<keyword evidence="1" id="KW-0812">Transmembrane</keyword>
<keyword evidence="3" id="KW-1185">Reference proteome</keyword>